<dbReference type="InterPro" id="IPR015422">
    <property type="entry name" value="PyrdxlP-dep_Trfase_small"/>
</dbReference>
<dbReference type="SUPFAM" id="SSF53383">
    <property type="entry name" value="PLP-dependent transferases"/>
    <property type="match status" value="1"/>
</dbReference>
<dbReference type="GO" id="GO:0031071">
    <property type="term" value="F:cysteine desulfurase activity"/>
    <property type="evidence" value="ECO:0007669"/>
    <property type="project" value="UniProtKB-EC"/>
</dbReference>
<dbReference type="AlphaFoldDB" id="A0A402AB61"/>
<dbReference type="InterPro" id="IPR015424">
    <property type="entry name" value="PyrdxlP-dep_Trfase"/>
</dbReference>
<comment type="catalytic activity">
    <reaction evidence="2">
        <text>(sulfur carrier)-H + L-cysteine = (sulfur carrier)-SH + L-alanine</text>
        <dbReference type="Rhea" id="RHEA:43892"/>
        <dbReference type="Rhea" id="RHEA-COMP:14737"/>
        <dbReference type="Rhea" id="RHEA-COMP:14739"/>
        <dbReference type="ChEBI" id="CHEBI:29917"/>
        <dbReference type="ChEBI" id="CHEBI:35235"/>
        <dbReference type="ChEBI" id="CHEBI:57972"/>
        <dbReference type="ChEBI" id="CHEBI:64428"/>
        <dbReference type="EC" id="2.8.1.7"/>
    </reaction>
</comment>
<sequence>MPQAVHLNGHPADRLPNTLNISIDNVIGEEVLAATPGIASSTGSACHEGKAEPSTVLTAMGLSRERALGALRLTVGRWTTERDVDAASDQLAQSVQTLWSNRER</sequence>
<evidence type="ECO:0008006" key="5">
    <source>
        <dbReference type="Google" id="ProtNLM"/>
    </source>
</evidence>
<name>A0A402AB61_9CHLR</name>
<dbReference type="CDD" id="cd14270">
    <property type="entry name" value="UBA"/>
    <property type="match status" value="1"/>
</dbReference>
<comment type="cofactor">
    <cofactor evidence="1">
        <name>pyridoxal 5'-phosphate</name>
        <dbReference type="ChEBI" id="CHEBI:597326"/>
    </cofactor>
</comment>
<evidence type="ECO:0000256" key="1">
    <source>
        <dbReference type="ARBA" id="ARBA00001933"/>
    </source>
</evidence>
<proteinExistence type="predicted"/>
<dbReference type="EMBL" id="BIFS01000001">
    <property type="protein sequence ID" value="GCE16387.1"/>
    <property type="molecule type" value="Genomic_DNA"/>
</dbReference>
<protein>
    <recommendedName>
        <fullName evidence="5">Cysteine desulfurase</fullName>
    </recommendedName>
</protein>
<dbReference type="PANTHER" id="PTHR11601">
    <property type="entry name" value="CYSTEINE DESULFURYLASE FAMILY MEMBER"/>
    <property type="match status" value="1"/>
</dbReference>
<evidence type="ECO:0000313" key="4">
    <source>
        <dbReference type="Proteomes" id="UP000287188"/>
    </source>
</evidence>
<gene>
    <name evidence="3" type="ORF">KDK_01870</name>
</gene>
<evidence type="ECO:0000256" key="2">
    <source>
        <dbReference type="ARBA" id="ARBA00050776"/>
    </source>
</evidence>
<evidence type="ECO:0000313" key="3">
    <source>
        <dbReference type="EMBL" id="GCE16387.1"/>
    </source>
</evidence>
<dbReference type="RefSeq" id="WP_218031652.1">
    <property type="nucleotide sequence ID" value="NZ_BIFS01000001.1"/>
</dbReference>
<accession>A0A402AB61</accession>
<comment type="caution">
    <text evidence="3">The sequence shown here is derived from an EMBL/GenBank/DDBJ whole genome shotgun (WGS) entry which is preliminary data.</text>
</comment>
<dbReference type="PANTHER" id="PTHR11601:SF34">
    <property type="entry name" value="CYSTEINE DESULFURASE"/>
    <property type="match status" value="1"/>
</dbReference>
<dbReference type="Proteomes" id="UP000287188">
    <property type="component" value="Unassembled WGS sequence"/>
</dbReference>
<organism evidence="3 4">
    <name type="scientific">Dictyobacter kobayashii</name>
    <dbReference type="NCBI Taxonomy" id="2014872"/>
    <lineage>
        <taxon>Bacteria</taxon>
        <taxon>Bacillati</taxon>
        <taxon>Chloroflexota</taxon>
        <taxon>Ktedonobacteria</taxon>
        <taxon>Ktedonobacterales</taxon>
        <taxon>Dictyobacteraceae</taxon>
        <taxon>Dictyobacter</taxon>
    </lineage>
</organism>
<keyword evidence="4" id="KW-1185">Reference proteome</keyword>
<dbReference type="Gene3D" id="3.90.1150.10">
    <property type="entry name" value="Aspartate Aminotransferase, domain 1"/>
    <property type="match status" value="1"/>
</dbReference>
<reference evidence="4" key="1">
    <citation type="submission" date="2018-12" db="EMBL/GenBank/DDBJ databases">
        <title>Tengunoibacter tsumagoiensis gen. nov., sp. nov., Dictyobacter kobayashii sp. nov., D. alpinus sp. nov., and D. joshuensis sp. nov. and description of Dictyobacteraceae fam. nov. within the order Ktedonobacterales isolated from Tengu-no-mugimeshi.</title>
        <authorList>
            <person name="Wang C.M."/>
            <person name="Zheng Y."/>
            <person name="Sakai Y."/>
            <person name="Toyoda A."/>
            <person name="Minakuchi Y."/>
            <person name="Abe K."/>
            <person name="Yokota A."/>
            <person name="Yabe S."/>
        </authorList>
    </citation>
    <scope>NUCLEOTIDE SEQUENCE [LARGE SCALE GENOMIC DNA]</scope>
    <source>
        <strain evidence="4">Uno11</strain>
    </source>
</reference>